<reference evidence="1" key="1">
    <citation type="submission" date="2014-09" db="EMBL/GenBank/DDBJ databases">
        <title>Draft genome sequence of an oleaginous Mucoromycotina fungus Mucor ambiguus NBRC6742.</title>
        <authorList>
            <person name="Takeda I."/>
            <person name="Yamane N."/>
            <person name="Morita T."/>
            <person name="Tamano K."/>
            <person name="Machida M."/>
            <person name="Baker S."/>
            <person name="Koike H."/>
        </authorList>
    </citation>
    <scope>NUCLEOTIDE SEQUENCE</scope>
    <source>
        <strain evidence="1">NBRC 6742</strain>
    </source>
</reference>
<dbReference type="Proteomes" id="UP000053815">
    <property type="component" value="Unassembled WGS sequence"/>
</dbReference>
<name>A0A0C9MD54_9FUNG</name>
<protein>
    <submittedName>
        <fullName evidence="1">Uncharacterized protein</fullName>
    </submittedName>
</protein>
<evidence type="ECO:0000313" key="1">
    <source>
        <dbReference type="EMBL" id="GAN00847.1"/>
    </source>
</evidence>
<accession>A0A0C9MD54</accession>
<sequence>MSLSIVTNVSLEDTNEDDAVDSKVDDNGTANAIEAKVINGHVEQELTDDVALPQLQNTAKFGYNRDLISHAKSSFRPSE</sequence>
<keyword evidence="2" id="KW-1185">Reference proteome</keyword>
<dbReference type="AlphaFoldDB" id="A0A0C9MD54"/>
<organism evidence="1">
    <name type="scientific">Mucor ambiguus</name>
    <dbReference type="NCBI Taxonomy" id="91626"/>
    <lineage>
        <taxon>Eukaryota</taxon>
        <taxon>Fungi</taxon>
        <taxon>Fungi incertae sedis</taxon>
        <taxon>Mucoromycota</taxon>
        <taxon>Mucoromycotina</taxon>
        <taxon>Mucoromycetes</taxon>
        <taxon>Mucorales</taxon>
        <taxon>Mucorineae</taxon>
        <taxon>Mucoraceae</taxon>
        <taxon>Mucor</taxon>
    </lineage>
</organism>
<gene>
    <name evidence="1" type="ORF">MAM1_0002d00271</name>
</gene>
<proteinExistence type="predicted"/>
<dbReference type="EMBL" id="DF836291">
    <property type="protein sequence ID" value="GAN00847.1"/>
    <property type="molecule type" value="Genomic_DNA"/>
</dbReference>
<evidence type="ECO:0000313" key="2">
    <source>
        <dbReference type="Proteomes" id="UP000053815"/>
    </source>
</evidence>